<dbReference type="EMBL" id="CAMXCT010000103">
    <property type="protein sequence ID" value="CAI3973873.1"/>
    <property type="molecule type" value="Genomic_DNA"/>
</dbReference>
<evidence type="ECO:0000313" key="2">
    <source>
        <dbReference type="EMBL" id="CAI3973873.1"/>
    </source>
</evidence>
<accession>A0A9P1BI32</accession>
<sequence length="248" mass="28126">MIAGPPCSSFVFLNSHTSGRRKNRPLGFASIRPYVRNANRITTRLVILWMLATVRCCWTLTEQPLSSCMGFFPYIVFFQRVISNLIPWNRVTFNMGTYGSPTLKPTQIFGTMSCMDKMKRRTSKKLRKRLARKQKKSKKPMVKHSVNKRTGKVQVSGSTGLRKSQVYPIGYGRKIASLHQRDLAKNPGLLRILLYNNADLMDAAQAGTTAYKAPYGWRHAALDDLQQFLENEAKAGRFEPMFTGGLNL</sequence>
<reference evidence="2" key="1">
    <citation type="submission" date="2022-10" db="EMBL/GenBank/DDBJ databases">
        <authorList>
            <person name="Chen Y."/>
            <person name="Dougan E. K."/>
            <person name="Chan C."/>
            <person name="Rhodes N."/>
            <person name="Thang M."/>
        </authorList>
    </citation>
    <scope>NUCLEOTIDE SEQUENCE</scope>
</reference>
<dbReference type="OrthoDB" id="412562at2759"/>
<dbReference type="EMBL" id="CAMXCT030000103">
    <property type="protein sequence ID" value="CAL4761185.1"/>
    <property type="molecule type" value="Genomic_DNA"/>
</dbReference>
<comment type="caution">
    <text evidence="2">The sequence shown here is derived from an EMBL/GenBank/DDBJ whole genome shotgun (WGS) entry which is preliminary data.</text>
</comment>
<feature type="compositionally biased region" description="Basic residues" evidence="1">
    <location>
        <begin position="129"/>
        <end position="151"/>
    </location>
</feature>
<gene>
    <name evidence="2" type="ORF">C1SCF055_LOCUS2322</name>
</gene>
<feature type="region of interest" description="Disordered" evidence="1">
    <location>
        <begin position="129"/>
        <end position="159"/>
    </location>
</feature>
<dbReference type="Proteomes" id="UP001152797">
    <property type="component" value="Unassembled WGS sequence"/>
</dbReference>
<evidence type="ECO:0000256" key="1">
    <source>
        <dbReference type="SAM" id="MobiDB-lite"/>
    </source>
</evidence>
<dbReference type="EMBL" id="CAMXCT020000103">
    <property type="protein sequence ID" value="CAL1127248.1"/>
    <property type="molecule type" value="Genomic_DNA"/>
</dbReference>
<organism evidence="2">
    <name type="scientific">Cladocopium goreaui</name>
    <dbReference type="NCBI Taxonomy" id="2562237"/>
    <lineage>
        <taxon>Eukaryota</taxon>
        <taxon>Sar</taxon>
        <taxon>Alveolata</taxon>
        <taxon>Dinophyceae</taxon>
        <taxon>Suessiales</taxon>
        <taxon>Symbiodiniaceae</taxon>
        <taxon>Cladocopium</taxon>
    </lineage>
</organism>
<reference evidence="3" key="2">
    <citation type="submission" date="2024-04" db="EMBL/GenBank/DDBJ databases">
        <authorList>
            <person name="Chen Y."/>
            <person name="Shah S."/>
            <person name="Dougan E. K."/>
            <person name="Thang M."/>
            <person name="Chan C."/>
        </authorList>
    </citation>
    <scope>NUCLEOTIDE SEQUENCE [LARGE SCALE GENOMIC DNA]</scope>
</reference>
<keyword evidence="4" id="KW-1185">Reference proteome</keyword>
<protein>
    <submittedName>
        <fullName evidence="2">Uncharacterized protein</fullName>
    </submittedName>
</protein>
<proteinExistence type="predicted"/>
<evidence type="ECO:0000313" key="4">
    <source>
        <dbReference type="Proteomes" id="UP001152797"/>
    </source>
</evidence>
<name>A0A9P1BI32_9DINO</name>
<evidence type="ECO:0000313" key="3">
    <source>
        <dbReference type="EMBL" id="CAL1127248.1"/>
    </source>
</evidence>
<dbReference type="AlphaFoldDB" id="A0A9P1BI32"/>